<dbReference type="SUPFAM" id="SSF47473">
    <property type="entry name" value="EF-hand"/>
    <property type="match status" value="1"/>
</dbReference>
<dbReference type="Gene3D" id="1.10.238.10">
    <property type="entry name" value="EF-hand"/>
    <property type="match status" value="1"/>
</dbReference>
<dbReference type="InterPro" id="IPR002048">
    <property type="entry name" value="EF_hand_dom"/>
</dbReference>
<gene>
    <name evidence="5" type="ORF">PPERSA_06561</name>
</gene>
<feature type="compositionally biased region" description="Low complexity" evidence="3">
    <location>
        <begin position="377"/>
        <end position="389"/>
    </location>
</feature>
<evidence type="ECO:0000313" key="5">
    <source>
        <dbReference type="EMBL" id="KRX04927.1"/>
    </source>
</evidence>
<organism evidence="5 6">
    <name type="scientific">Pseudocohnilembus persalinus</name>
    <name type="common">Ciliate</name>
    <dbReference type="NCBI Taxonomy" id="266149"/>
    <lineage>
        <taxon>Eukaryota</taxon>
        <taxon>Sar</taxon>
        <taxon>Alveolata</taxon>
        <taxon>Ciliophora</taxon>
        <taxon>Intramacronucleata</taxon>
        <taxon>Oligohymenophorea</taxon>
        <taxon>Scuticociliatia</taxon>
        <taxon>Philasterida</taxon>
        <taxon>Pseudocohnilembidae</taxon>
        <taxon>Pseudocohnilembus</taxon>
    </lineage>
</organism>
<dbReference type="InterPro" id="IPR018247">
    <property type="entry name" value="EF_Hand_1_Ca_BS"/>
</dbReference>
<comment type="caution">
    <text evidence="5">The sequence shown here is derived from an EMBL/GenBank/DDBJ whole genome shotgun (WGS) entry which is preliminary data.</text>
</comment>
<dbReference type="AlphaFoldDB" id="A0A0V0QRK4"/>
<reference evidence="5 6" key="1">
    <citation type="journal article" date="2015" name="Sci. Rep.">
        <title>Genome of the facultative scuticociliatosis pathogen Pseudocohnilembus persalinus provides insight into its virulence through horizontal gene transfer.</title>
        <authorList>
            <person name="Xiong J."/>
            <person name="Wang G."/>
            <person name="Cheng J."/>
            <person name="Tian M."/>
            <person name="Pan X."/>
            <person name="Warren A."/>
            <person name="Jiang C."/>
            <person name="Yuan D."/>
            <person name="Miao W."/>
        </authorList>
    </citation>
    <scope>NUCLEOTIDE SEQUENCE [LARGE SCALE GENOMIC DNA]</scope>
    <source>
        <strain evidence="5">36N120E</strain>
    </source>
</reference>
<dbReference type="Proteomes" id="UP000054937">
    <property type="component" value="Unassembled WGS sequence"/>
</dbReference>
<dbReference type="GO" id="GO:0005509">
    <property type="term" value="F:calcium ion binding"/>
    <property type="evidence" value="ECO:0007669"/>
    <property type="project" value="InterPro"/>
</dbReference>
<evidence type="ECO:0000313" key="6">
    <source>
        <dbReference type="Proteomes" id="UP000054937"/>
    </source>
</evidence>
<dbReference type="PROSITE" id="PS00018">
    <property type="entry name" value="EF_HAND_1"/>
    <property type="match status" value="1"/>
</dbReference>
<dbReference type="FunFam" id="1.10.238.10:FF:000025">
    <property type="entry name" value="serine/threonine-protein phosphatase 2A regulatory subunit B'' subunit alpha"/>
    <property type="match status" value="1"/>
</dbReference>
<dbReference type="PANTHER" id="PTHR14095">
    <property type="entry name" value="PHOSPHATASE 2A REGULATORY SUBUNIT-RELATED"/>
    <property type="match status" value="1"/>
</dbReference>
<keyword evidence="2" id="KW-0106">Calcium</keyword>
<dbReference type="InterPro" id="IPR041534">
    <property type="entry name" value="EF-hand_13"/>
</dbReference>
<name>A0A0V0QRK4_PSEPJ</name>
<dbReference type="EMBL" id="LDAU01000110">
    <property type="protein sequence ID" value="KRX04927.1"/>
    <property type="molecule type" value="Genomic_DNA"/>
</dbReference>
<sequence>MLEFHRDQNQKPPAYSNNVRFHLAKQKIQELFLKFLSQQTTGELVHQLIKDIKNKNLNISQIPHPLFTNQKLTLQSSLSNSLILNQSLKSPQKQQGTPPKQSPKGDTVIHRIFFMVNRQDNGQITWREFKNSQLFESLQEVDREEDINKVRNFFSYEHFYVIYCKFWELDQDHDFLITKDEFARYQGHGLSKKVVDRIFEGIPRKLKGLDGKMTYEDFIYFILAEEDKTTLTSIEYWFKLIDLDENGIITGYEMEYFYEEQRQRLEYLNHEIVFFQDVVCQMVDLLKPEDDIKFYLSHFKEEQHQCGVFFNILTNLNKFVSYEQRDPFGIRNELLEHPDFSDWDRFAQQEYLRLAMEEENNENAEIDVMDPWDGEVNQQQDNQQQDSPK</sequence>
<dbReference type="Pfam" id="PF13499">
    <property type="entry name" value="EF-hand_7"/>
    <property type="match status" value="1"/>
</dbReference>
<evidence type="ECO:0000259" key="4">
    <source>
        <dbReference type="PROSITE" id="PS50222"/>
    </source>
</evidence>
<dbReference type="InterPro" id="IPR011992">
    <property type="entry name" value="EF-hand-dom_pair"/>
</dbReference>
<dbReference type="InParanoid" id="A0A0V0QRK4"/>
<dbReference type="Pfam" id="PF17958">
    <property type="entry name" value="EF-hand_13"/>
    <property type="match status" value="1"/>
</dbReference>
<feature type="region of interest" description="Disordered" evidence="3">
    <location>
        <begin position="363"/>
        <end position="389"/>
    </location>
</feature>
<dbReference type="OrthoDB" id="5586at2759"/>
<proteinExistence type="predicted"/>
<keyword evidence="6" id="KW-1185">Reference proteome</keyword>
<protein>
    <recommendedName>
        <fullName evidence="4">EF-hand domain-containing protein</fullName>
    </recommendedName>
</protein>
<accession>A0A0V0QRK4</accession>
<dbReference type="Gene3D" id="1.10.238.220">
    <property type="match status" value="1"/>
</dbReference>
<keyword evidence="1" id="KW-0479">Metal-binding</keyword>
<feature type="domain" description="EF-hand" evidence="4">
    <location>
        <begin position="229"/>
        <end position="264"/>
    </location>
</feature>
<dbReference type="GO" id="GO:0019888">
    <property type="term" value="F:protein phosphatase regulator activity"/>
    <property type="evidence" value="ECO:0007669"/>
    <property type="project" value="TreeGrafter"/>
</dbReference>
<dbReference type="GO" id="GO:0000159">
    <property type="term" value="C:protein phosphatase type 2A complex"/>
    <property type="evidence" value="ECO:0007669"/>
    <property type="project" value="TreeGrafter"/>
</dbReference>
<evidence type="ECO:0000256" key="3">
    <source>
        <dbReference type="SAM" id="MobiDB-lite"/>
    </source>
</evidence>
<feature type="compositionally biased region" description="Acidic residues" evidence="3">
    <location>
        <begin position="363"/>
        <end position="373"/>
    </location>
</feature>
<dbReference type="PROSITE" id="PS50222">
    <property type="entry name" value="EF_HAND_2"/>
    <property type="match status" value="1"/>
</dbReference>
<dbReference type="OMA" id="LYLKFPM"/>
<evidence type="ECO:0000256" key="2">
    <source>
        <dbReference type="ARBA" id="ARBA00022837"/>
    </source>
</evidence>
<dbReference type="PANTHER" id="PTHR14095:SF0">
    <property type="entry name" value="MIP22305P"/>
    <property type="match status" value="1"/>
</dbReference>
<evidence type="ECO:0000256" key="1">
    <source>
        <dbReference type="ARBA" id="ARBA00022723"/>
    </source>
</evidence>